<name>E4XFB3_OIKDI</name>
<keyword evidence="2" id="KW-1185">Reference proteome</keyword>
<evidence type="ECO:0000313" key="1">
    <source>
        <dbReference type="EMBL" id="CBY24301.1"/>
    </source>
</evidence>
<protein>
    <submittedName>
        <fullName evidence="1">Uncharacterized protein</fullName>
    </submittedName>
</protein>
<dbReference type="InParanoid" id="E4XFB3"/>
<gene>
    <name evidence="1" type="ORF">GSOID_T00009654001</name>
</gene>
<dbReference type="Proteomes" id="UP000001307">
    <property type="component" value="Unassembled WGS sequence"/>
</dbReference>
<dbReference type="EMBL" id="FN653044">
    <property type="protein sequence ID" value="CBY24301.1"/>
    <property type="molecule type" value="Genomic_DNA"/>
</dbReference>
<proteinExistence type="predicted"/>
<reference evidence="1" key="1">
    <citation type="journal article" date="2010" name="Science">
        <title>Plasticity of animal genome architecture unmasked by rapid evolution of a pelagic tunicate.</title>
        <authorList>
            <person name="Denoeud F."/>
            <person name="Henriet S."/>
            <person name="Mungpakdee S."/>
            <person name="Aury J.M."/>
            <person name="Da Silva C."/>
            <person name="Brinkmann H."/>
            <person name="Mikhaleva J."/>
            <person name="Olsen L.C."/>
            <person name="Jubin C."/>
            <person name="Canestro C."/>
            <person name="Bouquet J.M."/>
            <person name="Danks G."/>
            <person name="Poulain J."/>
            <person name="Campsteijn C."/>
            <person name="Adamski M."/>
            <person name="Cross I."/>
            <person name="Yadetie F."/>
            <person name="Muffato M."/>
            <person name="Louis A."/>
            <person name="Butcher S."/>
            <person name="Tsagkogeorga G."/>
            <person name="Konrad A."/>
            <person name="Singh S."/>
            <person name="Jensen M.F."/>
            <person name="Cong E.H."/>
            <person name="Eikeseth-Otteraa H."/>
            <person name="Noel B."/>
            <person name="Anthouard V."/>
            <person name="Porcel B.M."/>
            <person name="Kachouri-Lafond R."/>
            <person name="Nishino A."/>
            <person name="Ugolini M."/>
            <person name="Chourrout P."/>
            <person name="Nishida H."/>
            <person name="Aasland R."/>
            <person name="Huzurbazar S."/>
            <person name="Westhof E."/>
            <person name="Delsuc F."/>
            <person name="Lehrach H."/>
            <person name="Reinhardt R."/>
            <person name="Weissenbach J."/>
            <person name="Roy S.W."/>
            <person name="Artiguenave F."/>
            <person name="Postlethwait J.H."/>
            <person name="Manak J.R."/>
            <person name="Thompson E.M."/>
            <person name="Jaillon O."/>
            <person name="Du Pasquier L."/>
            <person name="Boudinot P."/>
            <person name="Liberles D.A."/>
            <person name="Volff J.N."/>
            <person name="Philippe H."/>
            <person name="Lenhard B."/>
            <person name="Roest Crollius H."/>
            <person name="Wincker P."/>
            <person name="Chourrout D."/>
        </authorList>
    </citation>
    <scope>NUCLEOTIDE SEQUENCE [LARGE SCALE GENOMIC DNA]</scope>
</reference>
<organism evidence="1">
    <name type="scientific">Oikopleura dioica</name>
    <name type="common">Tunicate</name>
    <dbReference type="NCBI Taxonomy" id="34765"/>
    <lineage>
        <taxon>Eukaryota</taxon>
        <taxon>Metazoa</taxon>
        <taxon>Chordata</taxon>
        <taxon>Tunicata</taxon>
        <taxon>Appendicularia</taxon>
        <taxon>Copelata</taxon>
        <taxon>Oikopleuridae</taxon>
        <taxon>Oikopleura</taxon>
    </lineage>
</organism>
<dbReference type="AlphaFoldDB" id="E4XFB3"/>
<accession>E4XFB3</accession>
<sequence length="111" mass="12968">MCGKKSYKKDIVKVEVNESIHKKVKIENIKKENVSDEEDLSDDAIFECLKNDLLVGTSSTYENLMELQEDLWNATIEGCCDQIRKDEEELKKYYEKSFDEIFPPIARVVKK</sequence>
<evidence type="ECO:0000313" key="2">
    <source>
        <dbReference type="Proteomes" id="UP000001307"/>
    </source>
</evidence>